<feature type="domain" description="Peptidase S11 D-alanyl-D-alanine carboxypeptidase A N-terminal" evidence="11">
    <location>
        <begin position="38"/>
        <end position="258"/>
    </location>
</feature>
<dbReference type="InterPro" id="IPR001967">
    <property type="entry name" value="Peptidase_S11_N"/>
</dbReference>
<dbReference type="InterPro" id="IPR012338">
    <property type="entry name" value="Beta-lactam/transpept-like"/>
</dbReference>
<evidence type="ECO:0000256" key="8">
    <source>
        <dbReference type="PIRSR" id="PIRSR618044-2"/>
    </source>
</evidence>
<evidence type="ECO:0000256" key="7">
    <source>
        <dbReference type="PIRSR" id="PIRSR618044-1"/>
    </source>
</evidence>
<keyword evidence="12" id="KW-0645">Protease</keyword>
<evidence type="ECO:0000256" key="1">
    <source>
        <dbReference type="ARBA" id="ARBA00007164"/>
    </source>
</evidence>
<keyword evidence="4" id="KW-0133">Cell shape</keyword>
<feature type="active site" evidence="7">
    <location>
        <position position="125"/>
    </location>
</feature>
<dbReference type="PANTHER" id="PTHR21581">
    <property type="entry name" value="D-ALANYL-D-ALANINE CARBOXYPEPTIDASE"/>
    <property type="match status" value="1"/>
</dbReference>
<dbReference type="InterPro" id="IPR018044">
    <property type="entry name" value="Peptidase_S11"/>
</dbReference>
<feature type="active site" description="Proton acceptor" evidence="7">
    <location>
        <position position="68"/>
    </location>
</feature>
<accession>A0A1W2CHZ3</accession>
<evidence type="ECO:0000256" key="5">
    <source>
        <dbReference type="ARBA" id="ARBA00022984"/>
    </source>
</evidence>
<evidence type="ECO:0000256" key="9">
    <source>
        <dbReference type="RuleBase" id="RU004016"/>
    </source>
</evidence>
<dbReference type="GO" id="GO:0008360">
    <property type="term" value="P:regulation of cell shape"/>
    <property type="evidence" value="ECO:0007669"/>
    <property type="project" value="UniProtKB-KW"/>
</dbReference>
<dbReference type="Proteomes" id="UP000192330">
    <property type="component" value="Unassembled WGS sequence"/>
</dbReference>
<feature type="active site" description="Acyl-ester intermediate" evidence="7">
    <location>
        <position position="65"/>
    </location>
</feature>
<reference evidence="12 13" key="1">
    <citation type="submission" date="2017-04" db="EMBL/GenBank/DDBJ databases">
        <authorList>
            <person name="Afonso C.L."/>
            <person name="Miller P.J."/>
            <person name="Scott M.A."/>
            <person name="Spackman E."/>
            <person name="Goraichik I."/>
            <person name="Dimitrov K.M."/>
            <person name="Suarez D.L."/>
            <person name="Swayne D.E."/>
        </authorList>
    </citation>
    <scope>NUCLEOTIDE SEQUENCE [LARGE SCALE GENOMIC DNA]</scope>
    <source>
        <strain evidence="12 13">CGMCC 1.12644</strain>
    </source>
</reference>
<feature type="signal peptide" evidence="10">
    <location>
        <begin position="1"/>
        <end position="36"/>
    </location>
</feature>
<dbReference type="GO" id="GO:0071555">
    <property type="term" value="P:cell wall organization"/>
    <property type="evidence" value="ECO:0007669"/>
    <property type="project" value="UniProtKB-KW"/>
</dbReference>
<feature type="binding site" evidence="8">
    <location>
        <position position="228"/>
    </location>
    <ligand>
        <name>substrate</name>
    </ligand>
</feature>
<evidence type="ECO:0000256" key="6">
    <source>
        <dbReference type="ARBA" id="ARBA00023316"/>
    </source>
</evidence>
<feature type="chain" id="PRO_5010692447" evidence="10">
    <location>
        <begin position="37"/>
        <end position="381"/>
    </location>
</feature>
<dbReference type="AlphaFoldDB" id="A0A1W2CHZ3"/>
<sequence>MRGANRYSKRLCLCFGMALKRLALLLFLLSPFAAGAAPQAAVVMDTRNGQVYLAEDADKQLHPASLTKMMTLYIAFQAAAAGEVDLDAQVTVSAKAAAVTGSSLHLQTGERISLRDLVTATAIKSANDAATALAEAISGTTEGFVARMNTTAARIGMTRTHFRNPHGLTADGHLSTARDMSLLARQLFFDHPAYFDLFSKVHASAGGRKIAHTNRRFLGAYSGADGIKTGYTRAAGYNLTASAQRGQKRLIVTVFGARSSADRTARVAALMNKGFRAALAQVEWVPPAPSRPDLPGRPAAAALLVSTHMGIKPVRGPQVDGTLHPKASRFGSVLDQPKTARLTHPSGNMGLLRPGRKTTDAPLPALRAASLGGVSLGAMLR</sequence>
<evidence type="ECO:0000256" key="3">
    <source>
        <dbReference type="ARBA" id="ARBA00022801"/>
    </source>
</evidence>
<proteinExistence type="inferred from homology"/>
<gene>
    <name evidence="12" type="ORF">SAMN06295998_10839</name>
</gene>
<keyword evidence="6" id="KW-0961">Cell wall biogenesis/degradation</keyword>
<evidence type="ECO:0000313" key="12">
    <source>
        <dbReference type="EMBL" id="SMC84867.1"/>
    </source>
</evidence>
<keyword evidence="13" id="KW-1185">Reference proteome</keyword>
<name>A0A1W2CHZ3_9RHOB</name>
<protein>
    <submittedName>
        <fullName evidence="12">D-alanyl-D-alanine carboxypeptidase</fullName>
    </submittedName>
</protein>
<dbReference type="PRINTS" id="PR00725">
    <property type="entry name" value="DADACBPTASE1"/>
</dbReference>
<keyword evidence="12" id="KW-0121">Carboxypeptidase</keyword>
<dbReference type="GO" id="GO:0006508">
    <property type="term" value="P:proteolysis"/>
    <property type="evidence" value="ECO:0007669"/>
    <property type="project" value="InterPro"/>
</dbReference>
<dbReference type="GO" id="GO:0009252">
    <property type="term" value="P:peptidoglycan biosynthetic process"/>
    <property type="evidence" value="ECO:0007669"/>
    <property type="project" value="UniProtKB-KW"/>
</dbReference>
<dbReference type="EMBL" id="FWYD01000008">
    <property type="protein sequence ID" value="SMC84867.1"/>
    <property type="molecule type" value="Genomic_DNA"/>
</dbReference>
<dbReference type="Gene3D" id="3.40.710.10">
    <property type="entry name" value="DD-peptidase/beta-lactamase superfamily"/>
    <property type="match status" value="1"/>
</dbReference>
<organism evidence="12 13">
    <name type="scientific">Primorskyibacter flagellatus</name>
    <dbReference type="NCBI Taxonomy" id="1387277"/>
    <lineage>
        <taxon>Bacteria</taxon>
        <taxon>Pseudomonadati</taxon>
        <taxon>Pseudomonadota</taxon>
        <taxon>Alphaproteobacteria</taxon>
        <taxon>Rhodobacterales</taxon>
        <taxon>Roseobacteraceae</taxon>
        <taxon>Primorskyibacter</taxon>
    </lineage>
</organism>
<evidence type="ECO:0000313" key="13">
    <source>
        <dbReference type="Proteomes" id="UP000192330"/>
    </source>
</evidence>
<dbReference type="GO" id="GO:0009002">
    <property type="term" value="F:serine-type D-Ala-D-Ala carboxypeptidase activity"/>
    <property type="evidence" value="ECO:0007669"/>
    <property type="project" value="InterPro"/>
</dbReference>
<evidence type="ECO:0000256" key="10">
    <source>
        <dbReference type="SAM" id="SignalP"/>
    </source>
</evidence>
<comment type="similarity">
    <text evidence="1 9">Belongs to the peptidase S11 family.</text>
</comment>
<evidence type="ECO:0000259" key="11">
    <source>
        <dbReference type="Pfam" id="PF00768"/>
    </source>
</evidence>
<dbReference type="Pfam" id="PF00768">
    <property type="entry name" value="Peptidase_S11"/>
    <property type="match status" value="1"/>
</dbReference>
<keyword evidence="2 10" id="KW-0732">Signal</keyword>
<dbReference type="SUPFAM" id="SSF56601">
    <property type="entry name" value="beta-lactamase/transpeptidase-like"/>
    <property type="match status" value="1"/>
</dbReference>
<keyword evidence="3" id="KW-0378">Hydrolase</keyword>
<dbReference type="PANTHER" id="PTHR21581:SF6">
    <property type="entry name" value="TRAFFICKING PROTEIN PARTICLE COMPLEX SUBUNIT 12"/>
    <property type="match status" value="1"/>
</dbReference>
<evidence type="ECO:0000256" key="2">
    <source>
        <dbReference type="ARBA" id="ARBA00022729"/>
    </source>
</evidence>
<evidence type="ECO:0000256" key="4">
    <source>
        <dbReference type="ARBA" id="ARBA00022960"/>
    </source>
</evidence>
<dbReference type="STRING" id="1387277.SAMN06295998_10839"/>
<keyword evidence="5" id="KW-0573">Peptidoglycan synthesis</keyword>